<evidence type="ECO:0000313" key="2">
    <source>
        <dbReference type="Proteomes" id="UP000886724"/>
    </source>
</evidence>
<dbReference type="Proteomes" id="UP000886724">
    <property type="component" value="Unassembled WGS sequence"/>
</dbReference>
<dbReference type="EMBL" id="DXET01000031">
    <property type="protein sequence ID" value="HIX80567.1"/>
    <property type="molecule type" value="Genomic_DNA"/>
</dbReference>
<evidence type="ECO:0000313" key="1">
    <source>
        <dbReference type="EMBL" id="HIX80567.1"/>
    </source>
</evidence>
<protein>
    <recommendedName>
        <fullName evidence="3">YlbE-like protein</fullName>
    </recommendedName>
</protein>
<sequence>MNDQIRYYLRYNPKWYLILSRYPKEYSRLVQEYKDGKNKAFIDKIEQVSMLINMIEMMM</sequence>
<dbReference type="InterPro" id="IPR025613">
    <property type="entry name" value="YlbE"/>
</dbReference>
<organism evidence="1 2">
    <name type="scientific">Candidatus Erysipelatoclostridium merdavium</name>
    <dbReference type="NCBI Taxonomy" id="2838566"/>
    <lineage>
        <taxon>Bacteria</taxon>
        <taxon>Bacillati</taxon>
        <taxon>Bacillota</taxon>
        <taxon>Erysipelotrichia</taxon>
        <taxon>Erysipelotrichales</taxon>
        <taxon>Erysipelotrichales incertae sedis</taxon>
    </lineage>
</organism>
<proteinExistence type="predicted"/>
<dbReference type="Pfam" id="PF14003">
    <property type="entry name" value="YlbE"/>
    <property type="match status" value="1"/>
</dbReference>
<reference evidence="1" key="1">
    <citation type="journal article" date="2021" name="PeerJ">
        <title>Extensive microbial diversity within the chicken gut microbiome revealed by metagenomics and culture.</title>
        <authorList>
            <person name="Gilroy R."/>
            <person name="Ravi A."/>
            <person name="Getino M."/>
            <person name="Pursley I."/>
            <person name="Horton D.L."/>
            <person name="Alikhan N.F."/>
            <person name="Baker D."/>
            <person name="Gharbi K."/>
            <person name="Hall N."/>
            <person name="Watson M."/>
            <person name="Adriaenssens E.M."/>
            <person name="Foster-Nyarko E."/>
            <person name="Jarju S."/>
            <person name="Secka A."/>
            <person name="Antonio M."/>
            <person name="Oren A."/>
            <person name="Chaudhuri R.R."/>
            <person name="La Ragione R."/>
            <person name="Hildebrand F."/>
            <person name="Pallen M.J."/>
        </authorList>
    </citation>
    <scope>NUCLEOTIDE SEQUENCE</scope>
    <source>
        <strain evidence="1">ChiGjej1B1-14440</strain>
    </source>
</reference>
<comment type="caution">
    <text evidence="1">The sequence shown here is derived from an EMBL/GenBank/DDBJ whole genome shotgun (WGS) entry which is preliminary data.</text>
</comment>
<dbReference type="AlphaFoldDB" id="A0A9D1XJH1"/>
<gene>
    <name evidence="1" type="ORF">H9980_01145</name>
</gene>
<name>A0A9D1XJH1_9FIRM</name>
<reference evidence="1" key="2">
    <citation type="submission" date="2021-04" db="EMBL/GenBank/DDBJ databases">
        <authorList>
            <person name="Gilroy R."/>
        </authorList>
    </citation>
    <scope>NUCLEOTIDE SEQUENCE</scope>
    <source>
        <strain evidence="1">ChiGjej1B1-14440</strain>
    </source>
</reference>
<evidence type="ECO:0008006" key="3">
    <source>
        <dbReference type="Google" id="ProtNLM"/>
    </source>
</evidence>
<accession>A0A9D1XJH1</accession>